<accession>A0A3D9HX34</accession>
<dbReference type="EMBL" id="QRDW01000001">
    <property type="protein sequence ID" value="RED54057.1"/>
    <property type="molecule type" value="Genomic_DNA"/>
</dbReference>
<dbReference type="Pfam" id="PF04028">
    <property type="entry name" value="DUF374"/>
    <property type="match status" value="1"/>
</dbReference>
<proteinExistence type="predicted"/>
<dbReference type="OrthoDB" id="9810508at2"/>
<comment type="caution">
    <text evidence="3">The sequence shown here is derived from an EMBL/GenBank/DDBJ whole genome shotgun (WGS) entry which is preliminary data.</text>
</comment>
<dbReference type="CDD" id="cd07983">
    <property type="entry name" value="LPLAT_DUF374-like"/>
    <property type="match status" value="1"/>
</dbReference>
<dbReference type="InterPro" id="IPR007172">
    <property type="entry name" value="DUF374"/>
</dbReference>
<evidence type="ECO:0000259" key="2">
    <source>
        <dbReference type="Pfam" id="PF04028"/>
    </source>
</evidence>
<dbReference type="AlphaFoldDB" id="A0A3D9HX34"/>
<feature type="domain" description="DUF374" evidence="2">
    <location>
        <begin position="74"/>
        <end position="139"/>
    </location>
</feature>
<organism evidence="3 4">
    <name type="scientific">Aestuariispira insulae</name>
    <dbReference type="NCBI Taxonomy" id="1461337"/>
    <lineage>
        <taxon>Bacteria</taxon>
        <taxon>Pseudomonadati</taxon>
        <taxon>Pseudomonadota</taxon>
        <taxon>Alphaproteobacteria</taxon>
        <taxon>Rhodospirillales</taxon>
        <taxon>Kiloniellaceae</taxon>
        <taxon>Aestuariispira</taxon>
    </lineage>
</organism>
<feature type="region of interest" description="Disordered" evidence="1">
    <location>
        <begin position="219"/>
        <end position="244"/>
    </location>
</feature>
<evidence type="ECO:0000313" key="3">
    <source>
        <dbReference type="EMBL" id="RED54057.1"/>
    </source>
</evidence>
<protein>
    <recommendedName>
        <fullName evidence="2">DUF374 domain-containing protein</fullName>
    </recommendedName>
</protein>
<name>A0A3D9HX34_9PROT</name>
<sequence length="244" mass="27539">MKLSRVFKKMIKSDGAHRLACWLIAQYIRLVFVTSRWSYVGFDKRDRHIEDGQTYLVLMWHNRIALTAYSWDCKKRPMAVLASGHRDGQLVSRTLSYFSVDSVIGSSAKGAVGATKTVVRKIKQGTAISISPDGPRGPRQRMKDGPIIIARLANARITFTTYSVKRRIILKSWDRFNVPLPFNKGVFIWSDQTDIPGFSTDLDKEELRQKLEDHLRELTDEADRMMGHAPIPPGAPLPADGAKA</sequence>
<evidence type="ECO:0000313" key="4">
    <source>
        <dbReference type="Proteomes" id="UP000256845"/>
    </source>
</evidence>
<keyword evidence="4" id="KW-1185">Reference proteome</keyword>
<dbReference type="Proteomes" id="UP000256845">
    <property type="component" value="Unassembled WGS sequence"/>
</dbReference>
<gene>
    <name evidence="3" type="ORF">DFP90_101858</name>
</gene>
<reference evidence="3 4" key="1">
    <citation type="submission" date="2018-07" db="EMBL/GenBank/DDBJ databases">
        <title>Genomic Encyclopedia of Type Strains, Phase III (KMG-III): the genomes of soil and plant-associated and newly described type strains.</title>
        <authorList>
            <person name="Whitman W."/>
        </authorList>
    </citation>
    <scope>NUCLEOTIDE SEQUENCE [LARGE SCALE GENOMIC DNA]</scope>
    <source>
        <strain evidence="3 4">CECT 8488</strain>
    </source>
</reference>
<evidence type="ECO:0000256" key="1">
    <source>
        <dbReference type="SAM" id="MobiDB-lite"/>
    </source>
</evidence>